<dbReference type="PANTHER" id="PTHR30055:SF226">
    <property type="entry name" value="HTH-TYPE TRANSCRIPTIONAL REGULATOR PKSA"/>
    <property type="match status" value="1"/>
</dbReference>
<dbReference type="Gene3D" id="1.10.357.10">
    <property type="entry name" value="Tetracycline Repressor, domain 2"/>
    <property type="match status" value="1"/>
</dbReference>
<dbReference type="RefSeq" id="WP_274944754.1">
    <property type="nucleotide sequence ID" value="NZ_JANWOI010000005.1"/>
</dbReference>
<dbReference type="PRINTS" id="PR00455">
    <property type="entry name" value="HTHTETR"/>
</dbReference>
<evidence type="ECO:0000313" key="5">
    <source>
        <dbReference type="Proteomes" id="UP001141619"/>
    </source>
</evidence>
<feature type="domain" description="HTH tetR-type" evidence="3">
    <location>
        <begin position="10"/>
        <end position="70"/>
    </location>
</feature>
<dbReference type="SUPFAM" id="SSF46689">
    <property type="entry name" value="Homeodomain-like"/>
    <property type="match status" value="1"/>
</dbReference>
<evidence type="ECO:0000259" key="3">
    <source>
        <dbReference type="PROSITE" id="PS50977"/>
    </source>
</evidence>
<protein>
    <submittedName>
        <fullName evidence="4">TetR/AcrR family transcriptional regulator</fullName>
    </submittedName>
</protein>
<reference evidence="4" key="2">
    <citation type="journal article" date="2023" name="Syst. Appl. Microbiol.">
        <title>Govania unica gen. nov., sp. nov., a rare biosphere bacterium that represents a novel family in the class Alphaproteobacteria.</title>
        <authorList>
            <person name="Vandamme P."/>
            <person name="Peeters C."/>
            <person name="Hettiarachchi A."/>
            <person name="Cnockaert M."/>
            <person name="Carlier A."/>
        </authorList>
    </citation>
    <scope>NUCLEOTIDE SEQUENCE</scope>
    <source>
        <strain evidence="4">LMG 31809</strain>
    </source>
</reference>
<keyword evidence="5" id="KW-1185">Reference proteome</keyword>
<dbReference type="Pfam" id="PF00440">
    <property type="entry name" value="TetR_N"/>
    <property type="match status" value="1"/>
</dbReference>
<evidence type="ECO:0000313" key="4">
    <source>
        <dbReference type="EMBL" id="MDA5195043.1"/>
    </source>
</evidence>
<sequence length="224" mass="25308">MTGLRQRQTERRREAILAVAAELFRIKGYSATNVEEIAARAEVGVATIYKYFSAKGGLIRELWRPKIEIYRQRAEAVTAAPPADPGVAVAALMDAFEFSEKWQSRDLLRAVAGMDLGYAELFQGIRQELDALILDQLQLLLRRLEDSGALLPGLNHRDIAFIVYGIFNEHFQFFAVHEEVTVEVVREDLRRRLKLLFVNWTPATLKPATLKVMAGKKSSPKPRG</sequence>
<dbReference type="GO" id="GO:0003700">
    <property type="term" value="F:DNA-binding transcription factor activity"/>
    <property type="evidence" value="ECO:0007669"/>
    <property type="project" value="TreeGrafter"/>
</dbReference>
<proteinExistence type="predicted"/>
<evidence type="ECO:0000256" key="1">
    <source>
        <dbReference type="ARBA" id="ARBA00023125"/>
    </source>
</evidence>
<dbReference type="Proteomes" id="UP001141619">
    <property type="component" value="Unassembled WGS sequence"/>
</dbReference>
<dbReference type="PANTHER" id="PTHR30055">
    <property type="entry name" value="HTH-TYPE TRANSCRIPTIONAL REGULATOR RUTR"/>
    <property type="match status" value="1"/>
</dbReference>
<comment type="caution">
    <text evidence="4">The sequence shown here is derived from an EMBL/GenBank/DDBJ whole genome shotgun (WGS) entry which is preliminary data.</text>
</comment>
<name>A0A9X3U097_9PROT</name>
<dbReference type="InterPro" id="IPR001647">
    <property type="entry name" value="HTH_TetR"/>
</dbReference>
<keyword evidence="1 2" id="KW-0238">DNA-binding</keyword>
<gene>
    <name evidence="4" type="ORF">NYP16_13895</name>
</gene>
<dbReference type="GO" id="GO:0000976">
    <property type="term" value="F:transcription cis-regulatory region binding"/>
    <property type="evidence" value="ECO:0007669"/>
    <property type="project" value="TreeGrafter"/>
</dbReference>
<dbReference type="InterPro" id="IPR050109">
    <property type="entry name" value="HTH-type_TetR-like_transc_reg"/>
</dbReference>
<dbReference type="EMBL" id="JANWOI010000005">
    <property type="protein sequence ID" value="MDA5195043.1"/>
    <property type="molecule type" value="Genomic_DNA"/>
</dbReference>
<evidence type="ECO:0000256" key="2">
    <source>
        <dbReference type="PROSITE-ProRule" id="PRU00335"/>
    </source>
</evidence>
<dbReference type="InterPro" id="IPR009057">
    <property type="entry name" value="Homeodomain-like_sf"/>
</dbReference>
<dbReference type="AlphaFoldDB" id="A0A9X3U097"/>
<feature type="DNA-binding region" description="H-T-H motif" evidence="2">
    <location>
        <begin position="33"/>
        <end position="52"/>
    </location>
</feature>
<reference evidence="4" key="1">
    <citation type="submission" date="2022-08" db="EMBL/GenBank/DDBJ databases">
        <authorList>
            <person name="Vandamme P."/>
            <person name="Hettiarachchi A."/>
            <person name="Peeters C."/>
            <person name="Cnockaert M."/>
            <person name="Carlier A."/>
        </authorList>
    </citation>
    <scope>NUCLEOTIDE SEQUENCE</scope>
    <source>
        <strain evidence="4">LMG 31809</strain>
    </source>
</reference>
<accession>A0A9X3U097</accession>
<dbReference type="PROSITE" id="PS50977">
    <property type="entry name" value="HTH_TETR_2"/>
    <property type="match status" value="1"/>
</dbReference>
<organism evidence="4 5">
    <name type="scientific">Govanella unica</name>
    <dbReference type="NCBI Taxonomy" id="2975056"/>
    <lineage>
        <taxon>Bacteria</taxon>
        <taxon>Pseudomonadati</taxon>
        <taxon>Pseudomonadota</taxon>
        <taxon>Alphaproteobacteria</taxon>
        <taxon>Emcibacterales</taxon>
        <taxon>Govanellaceae</taxon>
        <taxon>Govanella</taxon>
    </lineage>
</organism>